<sequence length="333" mass="38048">MPNSNDEEDKRQLKDSVRSIILTQGNEFIKELLRKHKIQIGTKKADFSKNILAAIDAGTLTRQMIEDWLSEVEGWGNQHIYLFQTPTLPTSEIKGKLLASDFARLIDTAVSYEFPQELELSAISLTAEHLFIAWHKGAGGWGRTPSRDFERVEDDGERYKYKAYRERFDRSVIRFAWRFSDPYCAVMIQLPIEGDAHTPIHALVREDLKHIGLFDNDPKRIPLSQAFKKMTLKKDTVVQSTRMMTDGGHVDVVSTLTEGGIEDVQALREARRGVDDNSFAGADGLFHFLQDKHAELSQNLKVQGYGVESRIRVWVQCKREDVYHVLGVVWSNI</sequence>
<name>A0A9X3TVW7_9PROT</name>
<dbReference type="RefSeq" id="WP_274942375.1">
    <property type="nucleotide sequence ID" value="NZ_JANWOI010000001.1"/>
</dbReference>
<protein>
    <submittedName>
        <fullName evidence="1">Uncharacterized protein</fullName>
    </submittedName>
</protein>
<accession>A0A9X3TVW7</accession>
<evidence type="ECO:0000313" key="2">
    <source>
        <dbReference type="Proteomes" id="UP001141619"/>
    </source>
</evidence>
<dbReference type="AlphaFoldDB" id="A0A9X3TVW7"/>
<gene>
    <name evidence="1" type="ORF">NYP16_01705</name>
</gene>
<comment type="caution">
    <text evidence="1">The sequence shown here is derived from an EMBL/GenBank/DDBJ whole genome shotgun (WGS) entry which is preliminary data.</text>
</comment>
<dbReference type="EMBL" id="JANWOI010000001">
    <property type="protein sequence ID" value="MDA5192671.1"/>
    <property type="molecule type" value="Genomic_DNA"/>
</dbReference>
<evidence type="ECO:0000313" key="1">
    <source>
        <dbReference type="EMBL" id="MDA5192671.1"/>
    </source>
</evidence>
<reference evidence="1" key="1">
    <citation type="submission" date="2022-08" db="EMBL/GenBank/DDBJ databases">
        <authorList>
            <person name="Vandamme P."/>
            <person name="Hettiarachchi A."/>
            <person name="Peeters C."/>
            <person name="Cnockaert M."/>
            <person name="Carlier A."/>
        </authorList>
    </citation>
    <scope>NUCLEOTIDE SEQUENCE</scope>
    <source>
        <strain evidence="1">LMG 31809</strain>
    </source>
</reference>
<organism evidence="1 2">
    <name type="scientific">Govanella unica</name>
    <dbReference type="NCBI Taxonomy" id="2975056"/>
    <lineage>
        <taxon>Bacteria</taxon>
        <taxon>Pseudomonadati</taxon>
        <taxon>Pseudomonadota</taxon>
        <taxon>Alphaproteobacteria</taxon>
        <taxon>Emcibacterales</taxon>
        <taxon>Govanellaceae</taxon>
        <taxon>Govanella</taxon>
    </lineage>
</organism>
<dbReference type="Proteomes" id="UP001141619">
    <property type="component" value="Unassembled WGS sequence"/>
</dbReference>
<proteinExistence type="predicted"/>
<keyword evidence="2" id="KW-1185">Reference proteome</keyword>
<reference evidence="1" key="2">
    <citation type="journal article" date="2023" name="Syst. Appl. Microbiol.">
        <title>Govania unica gen. nov., sp. nov., a rare biosphere bacterium that represents a novel family in the class Alphaproteobacteria.</title>
        <authorList>
            <person name="Vandamme P."/>
            <person name="Peeters C."/>
            <person name="Hettiarachchi A."/>
            <person name="Cnockaert M."/>
            <person name="Carlier A."/>
        </authorList>
    </citation>
    <scope>NUCLEOTIDE SEQUENCE</scope>
    <source>
        <strain evidence="1">LMG 31809</strain>
    </source>
</reference>